<accession>A0ABS4UWA1</accession>
<dbReference type="RefSeq" id="WP_209698510.1">
    <property type="nucleotide sequence ID" value="NZ_BAAAVU010000005.1"/>
</dbReference>
<dbReference type="PANTHER" id="PTHR31956:SF1">
    <property type="entry name" value="NON-SPECIFIC PHOSPHOLIPASE C1"/>
    <property type="match status" value="1"/>
</dbReference>
<name>A0ABS4UWA1_9ACTN</name>
<comment type="caution">
    <text evidence="9">The sequence shown here is derived from an EMBL/GenBank/DDBJ whole genome shotgun (WGS) entry which is preliminary data.</text>
</comment>
<dbReference type="Pfam" id="PF04185">
    <property type="entry name" value="Phosphoesterase"/>
    <property type="match status" value="1"/>
</dbReference>
<evidence type="ECO:0000256" key="7">
    <source>
        <dbReference type="ARBA" id="ARBA00048421"/>
    </source>
</evidence>
<keyword evidence="4" id="KW-0964">Secreted</keyword>
<dbReference type="Proteomes" id="UP000755585">
    <property type="component" value="Unassembled WGS sequence"/>
</dbReference>
<sequence>MVESQGSQGITRRRLLGAAGGAAALTALPTSMRKALAAPAPELRSIRQIEHVILLMQENRSFDHYFGTLRGVRGFDDPTAMRLPSGESVFRQPDPNHPDGYLLPFRQNTKTTNSARAYGTGHAWPVQHRSWNNGAMDNWVVEHTASDGAHGPFTMGYLTREDLPFHYALADAFTVCDNYHCSVIGPTHPNRVMAMSGTLDPHGLGNGPVLDSSAPKAFYTWTTYPERLQRAGVSWKYFTANPYDTGHGWFKNFAEAKPGDPLYDNGMVPYSPSMVADVIRRDELPSVTWLDAQYLPKVYGLPEGAEGPGNLVAGGAEYMATILDALASTPHVWEKTMFVITYDENDGRFDHVAPPVPPPGTPDEYVTVSPLPASAGGIAGPIGLGFRVPTIVVSPFSQGGWVCSEVFDHTSTLKFLERRFGVREPNISAWRRATVGDLTSALRLNGQGKRPYPKGIPTHQDTVKQYDLENQEAATLPPPVIPTVQRTPHQEPGHRPHTHRQQQAGE</sequence>
<dbReference type="EC" id="3.1.4.3" evidence="3"/>
<dbReference type="PANTHER" id="PTHR31956">
    <property type="entry name" value="NON-SPECIFIC PHOSPHOLIPASE C4-RELATED"/>
    <property type="match status" value="1"/>
</dbReference>
<evidence type="ECO:0000256" key="3">
    <source>
        <dbReference type="ARBA" id="ARBA00012018"/>
    </source>
</evidence>
<dbReference type="Gene3D" id="3.40.720.10">
    <property type="entry name" value="Alkaline Phosphatase, subunit A"/>
    <property type="match status" value="2"/>
</dbReference>
<evidence type="ECO:0000256" key="8">
    <source>
        <dbReference type="SAM" id="MobiDB-lite"/>
    </source>
</evidence>
<keyword evidence="10" id="KW-1185">Reference proteome</keyword>
<proteinExistence type="inferred from homology"/>
<keyword evidence="5 9" id="KW-0378">Hydrolase</keyword>
<evidence type="ECO:0000256" key="5">
    <source>
        <dbReference type="ARBA" id="ARBA00022801"/>
    </source>
</evidence>
<dbReference type="GO" id="GO:0034480">
    <property type="term" value="F:phosphatidylcholine phospholipase C activity"/>
    <property type="evidence" value="ECO:0007669"/>
    <property type="project" value="UniProtKB-EC"/>
</dbReference>
<dbReference type="InterPro" id="IPR017850">
    <property type="entry name" value="Alkaline_phosphatase_core_sf"/>
</dbReference>
<evidence type="ECO:0000256" key="4">
    <source>
        <dbReference type="ARBA" id="ARBA00022512"/>
    </source>
</evidence>
<dbReference type="PROSITE" id="PS51318">
    <property type="entry name" value="TAT"/>
    <property type="match status" value="1"/>
</dbReference>
<organism evidence="9 10">
    <name type="scientific">Kribbella aluminosa</name>
    <dbReference type="NCBI Taxonomy" id="416017"/>
    <lineage>
        <taxon>Bacteria</taxon>
        <taxon>Bacillati</taxon>
        <taxon>Actinomycetota</taxon>
        <taxon>Actinomycetes</taxon>
        <taxon>Propionibacteriales</taxon>
        <taxon>Kribbellaceae</taxon>
        <taxon>Kribbella</taxon>
    </lineage>
</organism>
<protein>
    <recommendedName>
        <fullName evidence="3">phospholipase C</fullName>
        <ecNumber evidence="3">3.1.4.3</ecNumber>
    </recommendedName>
</protein>
<feature type="region of interest" description="Disordered" evidence="8">
    <location>
        <begin position="474"/>
        <end position="506"/>
    </location>
</feature>
<evidence type="ECO:0000256" key="1">
    <source>
        <dbReference type="ARBA" id="ARBA00004191"/>
    </source>
</evidence>
<dbReference type="InterPro" id="IPR006311">
    <property type="entry name" value="TAT_signal"/>
</dbReference>
<dbReference type="InterPro" id="IPR007312">
    <property type="entry name" value="Phosphoesterase"/>
</dbReference>
<evidence type="ECO:0000313" key="9">
    <source>
        <dbReference type="EMBL" id="MBP2355905.1"/>
    </source>
</evidence>
<dbReference type="SUPFAM" id="SSF53649">
    <property type="entry name" value="Alkaline phosphatase-like"/>
    <property type="match status" value="1"/>
</dbReference>
<evidence type="ECO:0000256" key="6">
    <source>
        <dbReference type="ARBA" id="ARBA00023026"/>
    </source>
</evidence>
<reference evidence="9 10" key="1">
    <citation type="submission" date="2021-03" db="EMBL/GenBank/DDBJ databases">
        <title>Sequencing the genomes of 1000 actinobacteria strains.</title>
        <authorList>
            <person name="Klenk H.-P."/>
        </authorList>
    </citation>
    <scope>NUCLEOTIDE SEQUENCE [LARGE SCALE GENOMIC DNA]</scope>
    <source>
        <strain evidence="9 10">DSM 18824</strain>
    </source>
</reference>
<comment type="subcellular location">
    <subcellularLocation>
        <location evidence="1">Secreted</location>
        <location evidence="1">Cell wall</location>
    </subcellularLocation>
</comment>
<dbReference type="EMBL" id="JAGINT010000002">
    <property type="protein sequence ID" value="MBP2355905.1"/>
    <property type="molecule type" value="Genomic_DNA"/>
</dbReference>
<gene>
    <name evidence="9" type="ORF">JOF29_007015</name>
</gene>
<evidence type="ECO:0000313" key="10">
    <source>
        <dbReference type="Proteomes" id="UP000755585"/>
    </source>
</evidence>
<evidence type="ECO:0000256" key="2">
    <source>
        <dbReference type="ARBA" id="ARBA00009717"/>
    </source>
</evidence>
<comment type="catalytic activity">
    <reaction evidence="7">
        <text>a 1,2-diacyl-sn-glycero-3-phosphocholine + H2O = phosphocholine + a 1,2-diacyl-sn-glycerol + H(+)</text>
        <dbReference type="Rhea" id="RHEA:10604"/>
        <dbReference type="ChEBI" id="CHEBI:15377"/>
        <dbReference type="ChEBI" id="CHEBI:15378"/>
        <dbReference type="ChEBI" id="CHEBI:17815"/>
        <dbReference type="ChEBI" id="CHEBI:57643"/>
        <dbReference type="ChEBI" id="CHEBI:295975"/>
        <dbReference type="EC" id="3.1.4.3"/>
    </reaction>
    <physiologicalReaction direction="left-to-right" evidence="7">
        <dbReference type="Rhea" id="RHEA:10605"/>
    </physiologicalReaction>
</comment>
<keyword evidence="4" id="KW-0134">Cell wall</keyword>
<comment type="similarity">
    <text evidence="2">Belongs to the bacterial phospholipase C family.</text>
</comment>
<keyword evidence="6" id="KW-0843">Virulence</keyword>